<gene>
    <name evidence="2" type="ORF">HHU12_13445</name>
</gene>
<organism evidence="2 3">
    <name type="scientific">Flammeovirga aprica JL-4</name>
    <dbReference type="NCBI Taxonomy" id="694437"/>
    <lineage>
        <taxon>Bacteria</taxon>
        <taxon>Pseudomonadati</taxon>
        <taxon>Bacteroidota</taxon>
        <taxon>Cytophagia</taxon>
        <taxon>Cytophagales</taxon>
        <taxon>Flammeovirgaceae</taxon>
        <taxon>Flammeovirga</taxon>
    </lineage>
</organism>
<evidence type="ECO:0000313" key="2">
    <source>
        <dbReference type="EMBL" id="NME68972.1"/>
    </source>
</evidence>
<evidence type="ECO:0000313" key="3">
    <source>
        <dbReference type="Proteomes" id="UP000576082"/>
    </source>
</evidence>
<dbReference type="RefSeq" id="WP_169657259.1">
    <property type="nucleotide sequence ID" value="NZ_JABANE010000032.1"/>
</dbReference>
<evidence type="ECO:0000256" key="1">
    <source>
        <dbReference type="SAM" id="Coils"/>
    </source>
</evidence>
<name>A0A7X9RUI4_9BACT</name>
<dbReference type="Proteomes" id="UP000576082">
    <property type="component" value="Unassembled WGS sequence"/>
</dbReference>
<dbReference type="AlphaFoldDB" id="A0A7X9RUI4"/>
<comment type="caution">
    <text evidence="2">The sequence shown here is derived from an EMBL/GenBank/DDBJ whole genome shotgun (WGS) entry which is preliminary data.</text>
</comment>
<accession>A0A7X9RUI4</accession>
<feature type="coiled-coil region" evidence="1">
    <location>
        <begin position="9"/>
        <end position="43"/>
    </location>
</feature>
<dbReference type="EMBL" id="JABANE010000032">
    <property type="protein sequence ID" value="NME68972.1"/>
    <property type="molecule type" value="Genomic_DNA"/>
</dbReference>
<protein>
    <submittedName>
        <fullName evidence="2">Uncharacterized protein</fullName>
    </submittedName>
</protein>
<keyword evidence="3" id="KW-1185">Reference proteome</keyword>
<keyword evidence="1" id="KW-0175">Coiled coil</keyword>
<proteinExistence type="predicted"/>
<sequence>MTISLLQYISDVKNEIQFWENEINFYINEIKLLNIRLDSLLDRDISEYQANKLQNFKTLNSSINTTALELIQEIEDFDNSLIGKDNNKEMNEETFEKYHYFKEKLDNIANDYMEFKDEFLRFTISTFA</sequence>
<reference evidence="2 3" key="1">
    <citation type="submission" date="2020-04" db="EMBL/GenBank/DDBJ databases">
        <title>Flammeovirga sp. SR4, a novel species isolated from seawater.</title>
        <authorList>
            <person name="Wang X."/>
        </authorList>
    </citation>
    <scope>NUCLEOTIDE SEQUENCE [LARGE SCALE GENOMIC DNA]</scope>
    <source>
        <strain evidence="2 3">ATCC 23126</strain>
    </source>
</reference>